<dbReference type="GO" id="GO:0016020">
    <property type="term" value="C:membrane"/>
    <property type="evidence" value="ECO:0007669"/>
    <property type="project" value="UniProtKB-SubCell"/>
</dbReference>
<dbReference type="EMBL" id="CP048020">
    <property type="protein sequence ID" value="QHX43433.1"/>
    <property type="molecule type" value="Genomic_DNA"/>
</dbReference>
<evidence type="ECO:0000259" key="8">
    <source>
        <dbReference type="Pfam" id="PF02683"/>
    </source>
</evidence>
<proteinExistence type="inferred from homology"/>
<name>A0A6P1Y2U9_9SPIR</name>
<dbReference type="PANTHER" id="PTHR31272">
    <property type="entry name" value="CYTOCHROME C-TYPE BIOGENESIS PROTEIN HI_1454-RELATED"/>
    <property type="match status" value="1"/>
</dbReference>
<reference evidence="9 10" key="1">
    <citation type="submission" date="2020-01" db="EMBL/GenBank/DDBJ databases">
        <title>Complete genome sequence of a human oral phylogroup 1 Treponema sp. strain ATCC 700766, originally isolated from periodontitis dental plaque.</title>
        <authorList>
            <person name="Chan Y."/>
            <person name="Huo Y.-B."/>
            <person name="Yu X.-L."/>
            <person name="Zeng H."/>
            <person name="Leung W.-K."/>
            <person name="Watt R.M."/>
        </authorList>
    </citation>
    <scope>NUCLEOTIDE SEQUENCE [LARGE SCALE GENOMIC DNA]</scope>
    <source>
        <strain evidence="9 10">OMZ 804</strain>
    </source>
</reference>
<comment type="similarity">
    <text evidence="2">Belongs to the DsbD family.</text>
</comment>
<sequence>MGSASLPGLFGAFFAGLLSFLSPCVLPLIPVYLSFISGESLAQIREGNNGRMRLFLRSISFVLGFTVVFVLLAILFGTGARFIGSSAPRVIMRIAGVVVIILGLNMLFDFIPFLRGEIKAQAPSTAASFSKAFLFGMLFAAGWSPCIGPILSSILLFAAQAGNIVKATFLLGAYSLGLGIPFLLVGLFFDKAEPVLQWFKRHTRGVKITAGVLIIFFGILMVTAGLASITTFFVKIGYALEEYAQTGTPPFSTIAGALARWLQFQGV</sequence>
<evidence type="ECO:0000313" key="10">
    <source>
        <dbReference type="Proteomes" id="UP000464374"/>
    </source>
</evidence>
<feature type="domain" description="Cytochrome C biogenesis protein transmembrane" evidence="8">
    <location>
        <begin position="11"/>
        <end position="222"/>
    </location>
</feature>
<keyword evidence="6 7" id="KW-0472">Membrane</keyword>
<keyword evidence="5 7" id="KW-1133">Transmembrane helix</keyword>
<evidence type="ECO:0000256" key="5">
    <source>
        <dbReference type="ARBA" id="ARBA00022989"/>
    </source>
</evidence>
<evidence type="ECO:0000256" key="4">
    <source>
        <dbReference type="ARBA" id="ARBA00022748"/>
    </source>
</evidence>
<feature type="transmembrane region" description="Helical" evidence="7">
    <location>
        <begin position="54"/>
        <end position="78"/>
    </location>
</feature>
<gene>
    <name evidence="9" type="ORF">GWP43_08225</name>
</gene>
<feature type="transmembrane region" description="Helical" evidence="7">
    <location>
        <begin position="132"/>
        <end position="157"/>
    </location>
</feature>
<dbReference type="RefSeq" id="WP_162663757.1">
    <property type="nucleotide sequence ID" value="NZ_CP048020.1"/>
</dbReference>
<organism evidence="9 10">
    <name type="scientific">Treponema vincentii</name>
    <dbReference type="NCBI Taxonomy" id="69710"/>
    <lineage>
        <taxon>Bacteria</taxon>
        <taxon>Pseudomonadati</taxon>
        <taxon>Spirochaetota</taxon>
        <taxon>Spirochaetia</taxon>
        <taxon>Spirochaetales</taxon>
        <taxon>Treponemataceae</taxon>
        <taxon>Treponema</taxon>
    </lineage>
</organism>
<dbReference type="PANTHER" id="PTHR31272:SF4">
    <property type="entry name" value="CYTOCHROME C-TYPE BIOGENESIS PROTEIN HI_1454-RELATED"/>
    <property type="match status" value="1"/>
</dbReference>
<keyword evidence="4" id="KW-0201">Cytochrome c-type biogenesis</keyword>
<evidence type="ECO:0000256" key="1">
    <source>
        <dbReference type="ARBA" id="ARBA00004141"/>
    </source>
</evidence>
<feature type="transmembrane region" description="Helical" evidence="7">
    <location>
        <begin position="12"/>
        <end position="33"/>
    </location>
</feature>
<feature type="transmembrane region" description="Helical" evidence="7">
    <location>
        <begin position="90"/>
        <end position="111"/>
    </location>
</feature>
<dbReference type="InterPro" id="IPR003834">
    <property type="entry name" value="Cyt_c_assmbl_TM_dom"/>
</dbReference>
<evidence type="ECO:0000256" key="3">
    <source>
        <dbReference type="ARBA" id="ARBA00022692"/>
    </source>
</evidence>
<evidence type="ECO:0000256" key="2">
    <source>
        <dbReference type="ARBA" id="ARBA00006143"/>
    </source>
</evidence>
<feature type="transmembrane region" description="Helical" evidence="7">
    <location>
        <begin position="210"/>
        <end position="234"/>
    </location>
</feature>
<evidence type="ECO:0000256" key="6">
    <source>
        <dbReference type="ARBA" id="ARBA00023136"/>
    </source>
</evidence>
<dbReference type="InterPro" id="IPR051790">
    <property type="entry name" value="Cytochrome_c-biogenesis_DsbD"/>
</dbReference>
<evidence type="ECO:0000256" key="7">
    <source>
        <dbReference type="SAM" id="Phobius"/>
    </source>
</evidence>
<keyword evidence="3 7" id="KW-0812">Transmembrane</keyword>
<evidence type="ECO:0000313" key="9">
    <source>
        <dbReference type="EMBL" id="QHX43433.1"/>
    </source>
</evidence>
<protein>
    <submittedName>
        <fullName evidence="9">Cytochrome c biogenesis protein CcdA</fullName>
    </submittedName>
</protein>
<dbReference type="Pfam" id="PF02683">
    <property type="entry name" value="DsbD_TM"/>
    <property type="match status" value="1"/>
</dbReference>
<comment type="subcellular location">
    <subcellularLocation>
        <location evidence="1">Membrane</location>
        <topology evidence="1">Multi-pass membrane protein</topology>
    </subcellularLocation>
</comment>
<dbReference type="Proteomes" id="UP000464374">
    <property type="component" value="Chromosome"/>
</dbReference>
<dbReference type="KEGG" id="trz:GWP43_08225"/>
<feature type="transmembrane region" description="Helical" evidence="7">
    <location>
        <begin position="169"/>
        <end position="189"/>
    </location>
</feature>
<accession>A0A6P1Y2U9</accession>
<dbReference type="GO" id="GO:0017004">
    <property type="term" value="P:cytochrome complex assembly"/>
    <property type="evidence" value="ECO:0007669"/>
    <property type="project" value="UniProtKB-KW"/>
</dbReference>
<dbReference type="AlphaFoldDB" id="A0A6P1Y2U9"/>